<evidence type="ECO:0000313" key="12">
    <source>
        <dbReference type="Proteomes" id="UP000298805"/>
    </source>
</evidence>
<keyword evidence="8" id="KW-0443">Lipid metabolism</keyword>
<dbReference type="GO" id="GO:0008915">
    <property type="term" value="F:lipid-A-disaccharide synthase activity"/>
    <property type="evidence" value="ECO:0007669"/>
    <property type="project" value="UniProtKB-EC"/>
</dbReference>
<evidence type="ECO:0000256" key="8">
    <source>
        <dbReference type="ARBA" id="ARBA00023098"/>
    </source>
</evidence>
<accession>A0ABX5TMN3</accession>
<dbReference type="PANTHER" id="PTHR30372">
    <property type="entry name" value="LIPID-A-DISACCHARIDE SYNTHASE"/>
    <property type="match status" value="1"/>
</dbReference>
<gene>
    <name evidence="11" type="ORF">C6V80_06325</name>
</gene>
<comment type="function">
    <text evidence="1">Condensation of UDP-2,3-diacylglucosamine and 2,3-diacylglucosamine-1-phosphate to form lipid A disaccharide, a precursor of lipid A, a phosphorylated glycolipid that anchors the lipopolysaccharide to the outer membrane of the cell.</text>
</comment>
<dbReference type="NCBIfam" id="TIGR00215">
    <property type="entry name" value="lpxB"/>
    <property type="match status" value="1"/>
</dbReference>
<dbReference type="PANTHER" id="PTHR30372:SF4">
    <property type="entry name" value="LIPID-A-DISACCHARIDE SYNTHASE, MITOCHONDRIAL-RELATED"/>
    <property type="match status" value="1"/>
</dbReference>
<dbReference type="Proteomes" id="UP000298805">
    <property type="component" value="Chromosome"/>
</dbReference>
<keyword evidence="7 11" id="KW-0808">Transferase</keyword>
<keyword evidence="5" id="KW-0441">Lipid A biosynthesis</keyword>
<evidence type="ECO:0000256" key="9">
    <source>
        <dbReference type="ARBA" id="ARBA00048975"/>
    </source>
</evidence>
<dbReference type="EC" id="2.4.1.182" evidence="2 10"/>
<evidence type="ECO:0000256" key="5">
    <source>
        <dbReference type="ARBA" id="ARBA00022556"/>
    </source>
</evidence>
<comment type="catalytic activity">
    <reaction evidence="9">
        <text>a lipid X + a UDP-2-N,3-O-bis[(3R)-3-hydroxyacyl]-alpha-D-glucosamine = a lipid A disaccharide + UDP + H(+)</text>
        <dbReference type="Rhea" id="RHEA:67828"/>
        <dbReference type="ChEBI" id="CHEBI:15378"/>
        <dbReference type="ChEBI" id="CHEBI:58223"/>
        <dbReference type="ChEBI" id="CHEBI:137748"/>
        <dbReference type="ChEBI" id="CHEBI:176338"/>
        <dbReference type="ChEBI" id="CHEBI:176343"/>
        <dbReference type="EC" id="2.4.1.182"/>
    </reaction>
</comment>
<reference evidence="11" key="1">
    <citation type="submission" date="2019-06" db="EMBL/GenBank/DDBJ databases">
        <title>A comparative analysis of the Nautiliaceae.</title>
        <authorList>
            <person name="Grosche A."/>
            <person name="Smedile F."/>
            <person name="Vetriani C."/>
        </authorList>
    </citation>
    <scope>NUCLEOTIDE SEQUENCE</scope>
    <source>
        <strain evidence="11">TB6</strain>
    </source>
</reference>
<dbReference type="EMBL" id="CP027432">
    <property type="protein sequence ID" value="QCI28591.1"/>
    <property type="molecule type" value="Genomic_DNA"/>
</dbReference>
<evidence type="ECO:0000256" key="6">
    <source>
        <dbReference type="ARBA" id="ARBA00022676"/>
    </source>
</evidence>
<evidence type="ECO:0000256" key="4">
    <source>
        <dbReference type="ARBA" id="ARBA00022516"/>
    </source>
</evidence>
<name>A0ABX5TMN3_9BACT</name>
<proteinExistence type="predicted"/>
<dbReference type="SUPFAM" id="SSF53756">
    <property type="entry name" value="UDP-Glycosyltransferase/glycogen phosphorylase"/>
    <property type="match status" value="1"/>
</dbReference>
<organism evidence="11 12">
    <name type="scientific">Caminibacter pacificus</name>
    <dbReference type="NCBI Taxonomy" id="1424653"/>
    <lineage>
        <taxon>Bacteria</taxon>
        <taxon>Pseudomonadati</taxon>
        <taxon>Campylobacterota</taxon>
        <taxon>Epsilonproteobacteria</taxon>
        <taxon>Nautiliales</taxon>
        <taxon>Nautiliaceae</taxon>
        <taxon>Caminibacter</taxon>
    </lineage>
</organism>
<protein>
    <recommendedName>
        <fullName evidence="3 10">Lipid-A-disaccharide synthase</fullName>
        <ecNumber evidence="2 10">2.4.1.182</ecNumber>
    </recommendedName>
</protein>
<dbReference type="RefSeq" id="WP_123351595.1">
    <property type="nucleotide sequence ID" value="NZ_CP027432.2"/>
</dbReference>
<keyword evidence="4" id="KW-0444">Lipid biosynthesis</keyword>
<dbReference type="Pfam" id="PF02684">
    <property type="entry name" value="LpxB"/>
    <property type="match status" value="1"/>
</dbReference>
<keyword evidence="12" id="KW-1185">Reference proteome</keyword>
<evidence type="ECO:0000256" key="10">
    <source>
        <dbReference type="NCBIfam" id="TIGR00215"/>
    </source>
</evidence>
<evidence type="ECO:0000256" key="2">
    <source>
        <dbReference type="ARBA" id="ARBA00012687"/>
    </source>
</evidence>
<sequence>MNRILVSALEPSANLHLKEILKRLNPKGLGLKEGLDIGISSSKDYEITGIFDKSLGNPILDSNEFNVMGFFDVLPKINLAKKAIETLSDMAGEVDKVLLIDAPSFNLRLAKKIKQKHPQKEIIYYILPKVWAWKKGRIKEVNAYIDKKAYIFPFEKEIWRDGIYVGNPLLDEIKTYRDEKTYGNIAFLPGSRKSEIKALMPVFRELRKKIDKKALLAVPEIYKDKIDEIYGDVKGFEIVFNAKEALLKSDFAYICSGTATLEAAIIGTPFVLMYKAREIEYLIAKTFVKLNYVGLANIIFEHEGLGEFHKEYLQTFDIERLIKDMKNSDLKDFREKSKTLREILKYGSADNVVKLLIG</sequence>
<evidence type="ECO:0000256" key="1">
    <source>
        <dbReference type="ARBA" id="ARBA00002056"/>
    </source>
</evidence>
<evidence type="ECO:0000256" key="7">
    <source>
        <dbReference type="ARBA" id="ARBA00022679"/>
    </source>
</evidence>
<evidence type="ECO:0000256" key="3">
    <source>
        <dbReference type="ARBA" id="ARBA00020902"/>
    </source>
</evidence>
<dbReference type="InterPro" id="IPR003835">
    <property type="entry name" value="Glyco_trans_19"/>
</dbReference>
<keyword evidence="6 11" id="KW-0328">Glycosyltransferase</keyword>
<evidence type="ECO:0000313" key="11">
    <source>
        <dbReference type="EMBL" id="QCI28591.1"/>
    </source>
</evidence>